<dbReference type="KEGG" id="pmaw:MACH26_04480"/>
<evidence type="ECO:0000313" key="1">
    <source>
        <dbReference type="EMBL" id="BDX04927.1"/>
    </source>
</evidence>
<dbReference type="SUPFAM" id="SSF53474">
    <property type="entry name" value="alpha/beta-Hydrolases"/>
    <property type="match status" value="1"/>
</dbReference>
<keyword evidence="2" id="KW-1185">Reference proteome</keyword>
<name>A0AA48HJW5_9ALTE</name>
<dbReference type="Proteomes" id="UP001333710">
    <property type="component" value="Chromosome"/>
</dbReference>
<accession>A0AA48HJW5</accession>
<dbReference type="Gene3D" id="3.40.50.1820">
    <property type="entry name" value="alpha/beta hydrolase"/>
    <property type="match status" value="1"/>
</dbReference>
<dbReference type="PANTHER" id="PTHR48098:SF6">
    <property type="entry name" value="FERRI-BACILLIBACTIN ESTERASE BESA"/>
    <property type="match status" value="1"/>
</dbReference>
<reference evidence="1" key="1">
    <citation type="submission" date="2023-01" db="EMBL/GenBank/DDBJ databases">
        <title>Complete genome sequence of Planctobacterium marinum strain Dej080120_11.</title>
        <authorList>
            <person name="Ueki S."/>
            <person name="Maruyama F."/>
        </authorList>
    </citation>
    <scope>NUCLEOTIDE SEQUENCE</scope>
    <source>
        <strain evidence="1">Dej080120_11</strain>
    </source>
</reference>
<evidence type="ECO:0000313" key="2">
    <source>
        <dbReference type="Proteomes" id="UP001333710"/>
    </source>
</evidence>
<dbReference type="PANTHER" id="PTHR48098">
    <property type="entry name" value="ENTEROCHELIN ESTERASE-RELATED"/>
    <property type="match status" value="1"/>
</dbReference>
<dbReference type="Pfam" id="PF00756">
    <property type="entry name" value="Esterase"/>
    <property type="match status" value="1"/>
</dbReference>
<gene>
    <name evidence="1" type="ORF">MACH26_04480</name>
</gene>
<dbReference type="InterPro" id="IPR050583">
    <property type="entry name" value="Mycobacterial_A85_antigen"/>
</dbReference>
<evidence type="ECO:0008006" key="3">
    <source>
        <dbReference type="Google" id="ProtNLM"/>
    </source>
</evidence>
<organism evidence="1 2">
    <name type="scientific">Planctobacterium marinum</name>
    <dbReference type="NCBI Taxonomy" id="1631968"/>
    <lineage>
        <taxon>Bacteria</taxon>
        <taxon>Pseudomonadati</taxon>
        <taxon>Pseudomonadota</taxon>
        <taxon>Gammaproteobacteria</taxon>
        <taxon>Alteromonadales</taxon>
        <taxon>Alteromonadaceae</taxon>
        <taxon>Planctobacterium</taxon>
    </lineage>
</organism>
<sequence>MPKSFYSPAEVEYLEVVWVFMHDAQNLFDEKTSFAGEWRVDESLNALAQEHDLQLIVVGIDNGGEHRTQELSSWDHEKYGKAEGEQYTDFIVNVLKPYIDDRYRTLPDATNTAIMGSSMGALSSHYAIHTYPEIFSKAGLFSPLLLVCRPGVSLH</sequence>
<protein>
    <recommendedName>
        <fullName evidence="3">Esterase</fullName>
    </recommendedName>
</protein>
<dbReference type="InterPro" id="IPR000801">
    <property type="entry name" value="Esterase-like"/>
</dbReference>
<proteinExistence type="predicted"/>
<dbReference type="InterPro" id="IPR029058">
    <property type="entry name" value="AB_hydrolase_fold"/>
</dbReference>
<dbReference type="AlphaFoldDB" id="A0AA48HJW5"/>
<dbReference type="EMBL" id="AP027272">
    <property type="protein sequence ID" value="BDX04927.1"/>
    <property type="molecule type" value="Genomic_DNA"/>
</dbReference>